<keyword evidence="2" id="KW-1185">Reference proteome</keyword>
<evidence type="ECO:0000313" key="2">
    <source>
        <dbReference type="Proteomes" id="UP000298030"/>
    </source>
</evidence>
<gene>
    <name evidence="1" type="ORF">FA13DRAFT_1794280</name>
</gene>
<dbReference type="AlphaFoldDB" id="A0A4Y7T3A1"/>
<dbReference type="Proteomes" id="UP000298030">
    <property type="component" value="Unassembled WGS sequence"/>
</dbReference>
<accession>A0A4Y7T3A1</accession>
<dbReference type="OrthoDB" id="2844378at2759"/>
<proteinExistence type="predicted"/>
<name>A0A4Y7T3A1_COPMI</name>
<dbReference type="EMBL" id="QPFP01000035">
    <property type="protein sequence ID" value="TEB28039.1"/>
    <property type="molecule type" value="Genomic_DNA"/>
</dbReference>
<evidence type="ECO:0000313" key="1">
    <source>
        <dbReference type="EMBL" id="TEB28039.1"/>
    </source>
</evidence>
<sequence length="178" mass="20798">MATDPPLTTPAKISKHELRDHIYSGYTMPIQQFSDLMKQIPSYRRIMDQSGAPAGYTHLTYSMWRQHMHPQIRVDAPYILAYWTGDFDIDLPEHERPTDILVLIRTIPFKCEEQLEDPNHEDVGRPSGVRWRSEKLRTIQFYTYIARPWPPTPKDLHTSDPLIYGWDTIADNHRPGGL</sequence>
<organism evidence="1 2">
    <name type="scientific">Coprinellus micaceus</name>
    <name type="common">Glistening ink-cap mushroom</name>
    <name type="synonym">Coprinus micaceus</name>
    <dbReference type="NCBI Taxonomy" id="71717"/>
    <lineage>
        <taxon>Eukaryota</taxon>
        <taxon>Fungi</taxon>
        <taxon>Dikarya</taxon>
        <taxon>Basidiomycota</taxon>
        <taxon>Agaricomycotina</taxon>
        <taxon>Agaricomycetes</taxon>
        <taxon>Agaricomycetidae</taxon>
        <taxon>Agaricales</taxon>
        <taxon>Agaricineae</taxon>
        <taxon>Psathyrellaceae</taxon>
        <taxon>Coprinellus</taxon>
    </lineage>
</organism>
<reference evidence="1 2" key="1">
    <citation type="journal article" date="2019" name="Nat. Ecol. Evol.">
        <title>Megaphylogeny resolves global patterns of mushroom evolution.</title>
        <authorList>
            <person name="Varga T."/>
            <person name="Krizsan K."/>
            <person name="Foldi C."/>
            <person name="Dima B."/>
            <person name="Sanchez-Garcia M."/>
            <person name="Sanchez-Ramirez S."/>
            <person name="Szollosi G.J."/>
            <person name="Szarkandi J.G."/>
            <person name="Papp V."/>
            <person name="Albert L."/>
            <person name="Andreopoulos W."/>
            <person name="Angelini C."/>
            <person name="Antonin V."/>
            <person name="Barry K.W."/>
            <person name="Bougher N.L."/>
            <person name="Buchanan P."/>
            <person name="Buyck B."/>
            <person name="Bense V."/>
            <person name="Catcheside P."/>
            <person name="Chovatia M."/>
            <person name="Cooper J."/>
            <person name="Damon W."/>
            <person name="Desjardin D."/>
            <person name="Finy P."/>
            <person name="Geml J."/>
            <person name="Haridas S."/>
            <person name="Hughes K."/>
            <person name="Justo A."/>
            <person name="Karasinski D."/>
            <person name="Kautmanova I."/>
            <person name="Kiss B."/>
            <person name="Kocsube S."/>
            <person name="Kotiranta H."/>
            <person name="LaButti K.M."/>
            <person name="Lechner B.E."/>
            <person name="Liimatainen K."/>
            <person name="Lipzen A."/>
            <person name="Lukacs Z."/>
            <person name="Mihaltcheva S."/>
            <person name="Morgado L.N."/>
            <person name="Niskanen T."/>
            <person name="Noordeloos M.E."/>
            <person name="Ohm R.A."/>
            <person name="Ortiz-Santana B."/>
            <person name="Ovrebo C."/>
            <person name="Racz N."/>
            <person name="Riley R."/>
            <person name="Savchenko A."/>
            <person name="Shiryaev A."/>
            <person name="Soop K."/>
            <person name="Spirin V."/>
            <person name="Szebenyi C."/>
            <person name="Tomsovsky M."/>
            <person name="Tulloss R.E."/>
            <person name="Uehling J."/>
            <person name="Grigoriev I.V."/>
            <person name="Vagvolgyi C."/>
            <person name="Papp T."/>
            <person name="Martin F.M."/>
            <person name="Miettinen O."/>
            <person name="Hibbett D.S."/>
            <person name="Nagy L.G."/>
        </authorList>
    </citation>
    <scope>NUCLEOTIDE SEQUENCE [LARGE SCALE GENOMIC DNA]</scope>
    <source>
        <strain evidence="1 2">FP101781</strain>
    </source>
</reference>
<comment type="caution">
    <text evidence="1">The sequence shown here is derived from an EMBL/GenBank/DDBJ whole genome shotgun (WGS) entry which is preliminary data.</text>
</comment>
<protein>
    <submittedName>
        <fullName evidence="1">Uncharacterized protein</fullName>
    </submittedName>
</protein>